<dbReference type="AlphaFoldDB" id="A0AB34IEX8"/>
<comment type="caution">
    <text evidence="3">The sequence shown here is derived from an EMBL/GenBank/DDBJ whole genome shotgun (WGS) entry which is preliminary data.</text>
</comment>
<proteinExistence type="predicted"/>
<reference evidence="3 4" key="1">
    <citation type="journal article" date="2024" name="Science">
        <title>Giant polyketide synthase enzymes in the biosynthesis of giant marine polyether toxins.</title>
        <authorList>
            <person name="Fallon T.R."/>
            <person name="Shende V.V."/>
            <person name="Wierzbicki I.H."/>
            <person name="Pendleton A.L."/>
            <person name="Watervoot N.F."/>
            <person name="Auber R.P."/>
            <person name="Gonzalez D.J."/>
            <person name="Wisecaver J.H."/>
            <person name="Moore B.S."/>
        </authorList>
    </citation>
    <scope>NUCLEOTIDE SEQUENCE [LARGE SCALE GENOMIC DNA]</scope>
    <source>
        <strain evidence="3 4">12B1</strain>
    </source>
</reference>
<dbReference type="Pfam" id="PF13676">
    <property type="entry name" value="TIR_2"/>
    <property type="match status" value="1"/>
</dbReference>
<organism evidence="3 4">
    <name type="scientific">Prymnesium parvum</name>
    <name type="common">Toxic golden alga</name>
    <dbReference type="NCBI Taxonomy" id="97485"/>
    <lineage>
        <taxon>Eukaryota</taxon>
        <taxon>Haptista</taxon>
        <taxon>Haptophyta</taxon>
        <taxon>Prymnesiophyceae</taxon>
        <taxon>Prymnesiales</taxon>
        <taxon>Prymnesiaceae</taxon>
        <taxon>Prymnesium</taxon>
    </lineage>
</organism>
<dbReference type="EMBL" id="JBGBPQ010000028">
    <property type="protein sequence ID" value="KAL1496832.1"/>
    <property type="molecule type" value="Genomic_DNA"/>
</dbReference>
<evidence type="ECO:0000313" key="4">
    <source>
        <dbReference type="Proteomes" id="UP001515480"/>
    </source>
</evidence>
<name>A0AB34IEX8_PRYPA</name>
<dbReference type="InterPro" id="IPR035897">
    <property type="entry name" value="Toll_tir_struct_dom_sf"/>
</dbReference>
<dbReference type="GO" id="GO:0007165">
    <property type="term" value="P:signal transduction"/>
    <property type="evidence" value="ECO:0007669"/>
    <property type="project" value="InterPro"/>
</dbReference>
<protein>
    <recommendedName>
        <fullName evidence="2">TIR domain-containing protein</fullName>
    </recommendedName>
</protein>
<evidence type="ECO:0000313" key="3">
    <source>
        <dbReference type="EMBL" id="KAL1496832.1"/>
    </source>
</evidence>
<evidence type="ECO:0000259" key="2">
    <source>
        <dbReference type="Pfam" id="PF13676"/>
    </source>
</evidence>
<feature type="region of interest" description="Disordered" evidence="1">
    <location>
        <begin position="145"/>
        <end position="165"/>
    </location>
</feature>
<dbReference type="SUPFAM" id="SSF52200">
    <property type="entry name" value="Toll/Interleukin receptor TIR domain"/>
    <property type="match status" value="1"/>
</dbReference>
<gene>
    <name evidence="3" type="ORF">AB1Y20_014418</name>
</gene>
<feature type="domain" description="TIR" evidence="2">
    <location>
        <begin position="184"/>
        <end position="260"/>
    </location>
</feature>
<feature type="compositionally biased region" description="Basic and acidic residues" evidence="1">
    <location>
        <begin position="1"/>
        <end position="12"/>
    </location>
</feature>
<keyword evidence="4" id="KW-1185">Reference proteome</keyword>
<sequence>MSGDKAVLRNDEGAPVQLGNDRFGKVGSPNYGGNKIYCGRNEKQCGKIRGSNGDCGPSGGPQCNSCSRLQAKLYNDEGVRVRLGNDKFGPPGSANYGGDKWYCGRSMFIPGTDGQCGPSGGNQCPSCTRFQKDPLGTMAMLQSKLSTAPSAPPPPQPPAAKPAAANAKLAAGAPIKATNGWSSFISYKQDDQNDGLVLLTMQQLPGGSESNWVDKFANDRSTEGMMAGVKAADVFIAVLSPKYFGSKFCCMELDHAIACKKKMCLCYNMSKHTVQSALNWVPDELKFLLKGEVLPLHEDVQFATACIQRITSAKILQVDCKAPPKPKHDGAYVKLMKEQASQSEDGVLQLTQKIKEALMIDAGKAMPIAIKEANDIMGLPNSGPLPAQVKELVKQLGL</sequence>
<accession>A0AB34IEX8</accession>
<dbReference type="InterPro" id="IPR000157">
    <property type="entry name" value="TIR_dom"/>
</dbReference>
<feature type="region of interest" description="Disordered" evidence="1">
    <location>
        <begin position="1"/>
        <end position="21"/>
    </location>
</feature>
<dbReference type="Gene3D" id="3.40.50.10140">
    <property type="entry name" value="Toll/interleukin-1 receptor homology (TIR) domain"/>
    <property type="match status" value="1"/>
</dbReference>
<evidence type="ECO:0000256" key="1">
    <source>
        <dbReference type="SAM" id="MobiDB-lite"/>
    </source>
</evidence>
<feature type="compositionally biased region" description="Pro residues" evidence="1">
    <location>
        <begin position="150"/>
        <end position="160"/>
    </location>
</feature>
<dbReference type="Proteomes" id="UP001515480">
    <property type="component" value="Unassembled WGS sequence"/>
</dbReference>